<dbReference type="InterPro" id="IPR047201">
    <property type="entry name" value="ERI-1_3'hExo-like"/>
</dbReference>
<dbReference type="SMART" id="SM00479">
    <property type="entry name" value="EXOIII"/>
    <property type="match status" value="1"/>
</dbReference>
<dbReference type="SUPFAM" id="SSF53098">
    <property type="entry name" value="Ribonuclease H-like"/>
    <property type="match status" value="1"/>
</dbReference>
<dbReference type="AlphaFoldDB" id="A0A0V1DJ05"/>
<accession>A0A0V1DJ05</accession>
<keyword evidence="3 5" id="KW-0269">Exonuclease</keyword>
<dbReference type="PANTHER" id="PTHR23044:SF61">
    <property type="entry name" value="3'-5' EXORIBONUCLEASE 1-RELATED"/>
    <property type="match status" value="1"/>
</dbReference>
<evidence type="ECO:0000256" key="3">
    <source>
        <dbReference type="ARBA" id="ARBA00022839"/>
    </source>
</evidence>
<dbReference type="OMA" id="HMELEKD"/>
<keyword evidence="2" id="KW-0378">Hydrolase</keyword>
<dbReference type="STRING" id="45882.A0A0V1DJ05"/>
<protein>
    <submittedName>
        <fullName evidence="5">3'-5' exonuclease eri-1</fullName>
    </submittedName>
</protein>
<dbReference type="OrthoDB" id="5775694at2759"/>
<evidence type="ECO:0000256" key="2">
    <source>
        <dbReference type="ARBA" id="ARBA00022801"/>
    </source>
</evidence>
<dbReference type="InterPro" id="IPR013520">
    <property type="entry name" value="Ribonucl_H"/>
</dbReference>
<reference evidence="5 6" key="1">
    <citation type="submission" date="2015-01" db="EMBL/GenBank/DDBJ databases">
        <title>Evolution of Trichinella species and genotypes.</title>
        <authorList>
            <person name="Korhonen P.K."/>
            <person name="Edoardo P."/>
            <person name="Giuseppe L.R."/>
            <person name="Gasser R.B."/>
        </authorList>
    </citation>
    <scope>NUCLEOTIDE SEQUENCE [LARGE SCALE GENOMIC DNA]</scope>
    <source>
        <strain evidence="5">ISS120</strain>
    </source>
</reference>
<dbReference type="Pfam" id="PF00929">
    <property type="entry name" value="RNase_T"/>
    <property type="match status" value="1"/>
</dbReference>
<name>A0A0V1DJ05_TRIBR</name>
<proteinExistence type="predicted"/>
<sequence length="365" mass="42047">LIKVLFLFNHKVSDDTDEKLTESDSSDLSLYSSTNSVLPRTIHMELEKHDLCSNEGSDNSEERLYVHLRILDRIRKLKAFGENNPLPFTDYYCVLHFECTCATESSGKTYSNEIIEFSSLFIHVSTAKVLSRFHSYCRPVVNPVLSEFCTRSTGIRQVKKFISVQIKKITMTKYFQKENVESAPLFPEVFKHFLQWIKIETDGKSVAFVTDGNEDIAAYLQKQLLYFNLDIPKELRSWIDLKKAFSDILRVNLLKLSEMLDVIGLNLECTKHCGMDDAKNISRIVIWLSELKIYLQKNAKLSKNGKFSMELSDNYNNFKTPPDNNGSSFSLKTAELPYLCTVKRSKYYARLCELSSTSDEDDEDD</sequence>
<organism evidence="5 6">
    <name type="scientific">Trichinella britovi</name>
    <name type="common">Parasitic roundworm</name>
    <dbReference type="NCBI Taxonomy" id="45882"/>
    <lineage>
        <taxon>Eukaryota</taxon>
        <taxon>Metazoa</taxon>
        <taxon>Ecdysozoa</taxon>
        <taxon>Nematoda</taxon>
        <taxon>Enoplea</taxon>
        <taxon>Dorylaimia</taxon>
        <taxon>Trichinellida</taxon>
        <taxon>Trichinellidae</taxon>
        <taxon>Trichinella</taxon>
    </lineage>
</organism>
<feature type="non-terminal residue" evidence="5">
    <location>
        <position position="1"/>
    </location>
</feature>
<dbReference type="InterPro" id="IPR036397">
    <property type="entry name" value="RNaseH_sf"/>
</dbReference>
<dbReference type="GO" id="GO:0003676">
    <property type="term" value="F:nucleic acid binding"/>
    <property type="evidence" value="ECO:0007669"/>
    <property type="project" value="InterPro"/>
</dbReference>
<keyword evidence="6" id="KW-1185">Reference proteome</keyword>
<dbReference type="InterPro" id="IPR051274">
    <property type="entry name" value="3-5_Exoribonuclease"/>
</dbReference>
<evidence type="ECO:0000256" key="1">
    <source>
        <dbReference type="ARBA" id="ARBA00022722"/>
    </source>
</evidence>
<dbReference type="Gene3D" id="3.30.420.10">
    <property type="entry name" value="Ribonuclease H-like superfamily/Ribonuclease H"/>
    <property type="match status" value="1"/>
</dbReference>
<evidence type="ECO:0000259" key="4">
    <source>
        <dbReference type="SMART" id="SM00479"/>
    </source>
</evidence>
<dbReference type="Proteomes" id="UP000054653">
    <property type="component" value="Unassembled WGS sequence"/>
</dbReference>
<dbReference type="CDD" id="cd06133">
    <property type="entry name" value="ERI-1_3'hExo_like"/>
    <property type="match status" value="1"/>
</dbReference>
<dbReference type="PANTHER" id="PTHR23044">
    <property type="entry name" value="3'-5' EXONUCLEASE ERI1-RELATED"/>
    <property type="match status" value="1"/>
</dbReference>
<comment type="caution">
    <text evidence="5">The sequence shown here is derived from an EMBL/GenBank/DDBJ whole genome shotgun (WGS) entry which is preliminary data.</text>
</comment>
<keyword evidence="1" id="KW-0540">Nuclease</keyword>
<dbReference type="InterPro" id="IPR012337">
    <property type="entry name" value="RNaseH-like_sf"/>
</dbReference>
<gene>
    <name evidence="5" type="primary">ERI1</name>
    <name evidence="5" type="ORF">T03_10116</name>
</gene>
<evidence type="ECO:0000313" key="6">
    <source>
        <dbReference type="Proteomes" id="UP000054653"/>
    </source>
</evidence>
<dbReference type="EMBL" id="JYDI01000001">
    <property type="protein sequence ID" value="KRY61566.1"/>
    <property type="molecule type" value="Genomic_DNA"/>
</dbReference>
<evidence type="ECO:0000313" key="5">
    <source>
        <dbReference type="EMBL" id="KRY61566.1"/>
    </source>
</evidence>
<feature type="domain" description="Exonuclease" evidence="4">
    <location>
        <begin position="91"/>
        <end position="294"/>
    </location>
</feature>
<dbReference type="GO" id="GO:0000175">
    <property type="term" value="F:3'-5'-RNA exonuclease activity"/>
    <property type="evidence" value="ECO:0007669"/>
    <property type="project" value="InterPro"/>
</dbReference>